<protein>
    <submittedName>
        <fullName evidence="2">Uncharacterized protein</fullName>
    </submittedName>
</protein>
<dbReference type="EMBL" id="CP144103">
    <property type="protein sequence ID" value="WWC90030.1"/>
    <property type="molecule type" value="Genomic_DNA"/>
</dbReference>
<dbReference type="AlphaFoldDB" id="A0AAX4JZR3"/>
<gene>
    <name evidence="2" type="ORF">L201_004960</name>
</gene>
<feature type="region of interest" description="Disordered" evidence="1">
    <location>
        <begin position="159"/>
        <end position="222"/>
    </location>
</feature>
<feature type="compositionally biased region" description="Polar residues" evidence="1">
    <location>
        <begin position="208"/>
        <end position="222"/>
    </location>
</feature>
<organism evidence="2 3">
    <name type="scientific">Kwoniella dendrophila CBS 6074</name>
    <dbReference type="NCBI Taxonomy" id="1295534"/>
    <lineage>
        <taxon>Eukaryota</taxon>
        <taxon>Fungi</taxon>
        <taxon>Dikarya</taxon>
        <taxon>Basidiomycota</taxon>
        <taxon>Agaricomycotina</taxon>
        <taxon>Tremellomycetes</taxon>
        <taxon>Tremellales</taxon>
        <taxon>Cryptococcaceae</taxon>
        <taxon>Kwoniella</taxon>
    </lineage>
</organism>
<keyword evidence="3" id="KW-1185">Reference proteome</keyword>
<accession>A0AAX4JZR3</accession>
<feature type="region of interest" description="Disordered" evidence="1">
    <location>
        <begin position="57"/>
        <end position="92"/>
    </location>
</feature>
<feature type="compositionally biased region" description="Basic and acidic residues" evidence="1">
    <location>
        <begin position="161"/>
        <end position="181"/>
    </location>
</feature>
<dbReference type="GeneID" id="91095630"/>
<proteinExistence type="predicted"/>
<evidence type="ECO:0000313" key="2">
    <source>
        <dbReference type="EMBL" id="WWC90030.1"/>
    </source>
</evidence>
<reference evidence="2 3" key="1">
    <citation type="submission" date="2024-01" db="EMBL/GenBank/DDBJ databases">
        <title>Comparative genomics of Cryptococcus and Kwoniella reveals pathogenesis evolution and contrasting modes of karyotype evolution via chromosome fusion or intercentromeric recombination.</title>
        <authorList>
            <person name="Coelho M.A."/>
            <person name="David-Palma M."/>
            <person name="Shea T."/>
            <person name="Bowers K."/>
            <person name="McGinley-Smith S."/>
            <person name="Mohammad A.W."/>
            <person name="Gnirke A."/>
            <person name="Yurkov A.M."/>
            <person name="Nowrousian M."/>
            <person name="Sun S."/>
            <person name="Cuomo C.A."/>
            <person name="Heitman J."/>
        </authorList>
    </citation>
    <scope>NUCLEOTIDE SEQUENCE [LARGE SCALE GENOMIC DNA]</scope>
    <source>
        <strain evidence="2 3">CBS 6074</strain>
    </source>
</reference>
<dbReference type="Proteomes" id="UP001355207">
    <property type="component" value="Chromosome 6"/>
</dbReference>
<name>A0AAX4JZR3_9TREE</name>
<dbReference type="RefSeq" id="XP_066076793.1">
    <property type="nucleotide sequence ID" value="XM_066220696.1"/>
</dbReference>
<evidence type="ECO:0000313" key="3">
    <source>
        <dbReference type="Proteomes" id="UP001355207"/>
    </source>
</evidence>
<evidence type="ECO:0000256" key="1">
    <source>
        <dbReference type="SAM" id="MobiDB-lite"/>
    </source>
</evidence>
<sequence length="222" mass="25088">MDFDFINDIWDVISACFTKRPPHSPNLEAQEGELETLLVGSNEGWDDQDGILLSTPRIQKERQAKGLKPSKPMKNPLIPKSQNNDYKEQEEELPPSYDAHLNAAGSSSLPISMYGTRSSRPVSGYSTEFENEIDEDAKSLSVNPQKLAELAKQFEPTLTLEDIRKEEEEQAERERKAERAAGLDIYSPPILKENRQEEIDDDFGEFEQATTSKGNRIVDNTN</sequence>